<keyword evidence="7" id="KW-1185">Reference proteome</keyword>
<evidence type="ECO:0000313" key="6">
    <source>
        <dbReference type="EMBL" id="KAL2802202.1"/>
    </source>
</evidence>
<sequence length="405" mass="43552">MVSSILLQCFLFSIASSSAVKRWTNGDSPTGPTDPNVSPGCTYWANDISPGDSCASILSYFGISTTQFVSWNPSLLSECSLNVGWSYCVDGPAVTTTRTTTTKPTTSTTTTTTITHTTTTTTTTTATGGWSYDITASFGNFTLAEFYAWNPYRGWNLMPKPPSWVLRVYRRFWALNLDHTTTATTISSTATSTTATVTGPTPQQTGIVANCNKYHLVESGDGCASIANAYGIPLSNFYTWNPAVGSSCGSLWLGYYVCVGTSLSDQPTTTTTRTTNTATTITSTAAGPSPTQSGLTKTCTSYYKAAAGDTCEVITQQKYPYINSVPLFVRWNPAVGSTCSNLLAGYYYCVATELHQPMPGIINTCKRYYQVKTGDTCWSIQQKYGITAAHSCGSLWVGYFICVGV</sequence>
<feature type="signal peptide" evidence="4">
    <location>
        <begin position="1"/>
        <end position="19"/>
    </location>
</feature>
<dbReference type="PANTHER" id="PTHR34997:SF2">
    <property type="entry name" value="LYSM DOMAIN-CONTAINING PROTEIN-RELATED"/>
    <property type="match status" value="1"/>
</dbReference>
<dbReference type="InterPro" id="IPR036779">
    <property type="entry name" value="LysM_dom_sf"/>
</dbReference>
<evidence type="ECO:0000256" key="3">
    <source>
        <dbReference type="ARBA" id="ARBA00023026"/>
    </source>
</evidence>
<dbReference type="CDD" id="cd00118">
    <property type="entry name" value="LysM"/>
    <property type="match status" value="3"/>
</dbReference>
<evidence type="ECO:0000256" key="4">
    <source>
        <dbReference type="SAM" id="SignalP"/>
    </source>
</evidence>
<dbReference type="PROSITE" id="PS51782">
    <property type="entry name" value="LYSM"/>
    <property type="match status" value="3"/>
</dbReference>
<keyword evidence="3" id="KW-0843">Virulence</keyword>
<keyword evidence="1" id="KW-0147">Chitin-binding</keyword>
<dbReference type="InterPro" id="IPR052210">
    <property type="entry name" value="LysM1-like"/>
</dbReference>
<evidence type="ECO:0000313" key="7">
    <source>
        <dbReference type="Proteomes" id="UP001610334"/>
    </source>
</evidence>
<feature type="domain" description="LysM" evidence="5">
    <location>
        <begin position="44"/>
        <end position="89"/>
    </location>
</feature>
<gene>
    <name evidence="6" type="ORF">BJX63DRAFT_426247</name>
</gene>
<dbReference type="SUPFAM" id="SSF54106">
    <property type="entry name" value="LysM domain"/>
    <property type="match status" value="2"/>
</dbReference>
<dbReference type="PANTHER" id="PTHR34997">
    <property type="entry name" value="AM15"/>
    <property type="match status" value="1"/>
</dbReference>
<accession>A0ABR4GTF1</accession>
<feature type="chain" id="PRO_5046460767" description="LysM domain-containing protein" evidence="4">
    <location>
        <begin position="20"/>
        <end position="405"/>
    </location>
</feature>
<evidence type="ECO:0000259" key="5">
    <source>
        <dbReference type="PROSITE" id="PS51782"/>
    </source>
</evidence>
<reference evidence="6 7" key="1">
    <citation type="submission" date="2024-07" db="EMBL/GenBank/DDBJ databases">
        <title>Section-level genome sequencing and comparative genomics of Aspergillus sections Usti and Cavernicolus.</title>
        <authorList>
            <consortium name="Lawrence Berkeley National Laboratory"/>
            <person name="Nybo J.L."/>
            <person name="Vesth T.C."/>
            <person name="Theobald S."/>
            <person name="Frisvad J.C."/>
            <person name="Larsen T.O."/>
            <person name="Kjaerboelling I."/>
            <person name="Rothschild-Mancinelli K."/>
            <person name="Lyhne E.K."/>
            <person name="Kogle M.E."/>
            <person name="Barry K."/>
            <person name="Clum A."/>
            <person name="Na H."/>
            <person name="Ledsgaard L."/>
            <person name="Lin J."/>
            <person name="Lipzen A."/>
            <person name="Kuo A."/>
            <person name="Riley R."/>
            <person name="Mondo S."/>
            <person name="Labutti K."/>
            <person name="Haridas S."/>
            <person name="Pangalinan J."/>
            <person name="Salamov A.A."/>
            <person name="Simmons B.A."/>
            <person name="Magnuson J.K."/>
            <person name="Chen J."/>
            <person name="Drula E."/>
            <person name="Henrissat B."/>
            <person name="Wiebenga A."/>
            <person name="Lubbers R.J."/>
            <person name="Gomes A.C."/>
            <person name="Makela M.R."/>
            <person name="Stajich J."/>
            <person name="Grigoriev I.V."/>
            <person name="Mortensen U.H."/>
            <person name="De Vries R.P."/>
            <person name="Baker S.E."/>
            <person name="Andersen M.R."/>
        </authorList>
    </citation>
    <scope>NUCLEOTIDE SEQUENCE [LARGE SCALE GENOMIC DNA]</scope>
    <source>
        <strain evidence="6 7">CBS 588.65</strain>
    </source>
</reference>
<dbReference type="Pfam" id="PF01476">
    <property type="entry name" value="LysM"/>
    <property type="match status" value="3"/>
</dbReference>
<proteinExistence type="predicted"/>
<dbReference type="Gene3D" id="3.10.350.10">
    <property type="entry name" value="LysM domain"/>
    <property type="match status" value="4"/>
</dbReference>
<dbReference type="SMART" id="SM00257">
    <property type="entry name" value="LysM"/>
    <property type="match status" value="4"/>
</dbReference>
<organism evidence="6 7">
    <name type="scientific">Aspergillus granulosus</name>
    <dbReference type="NCBI Taxonomy" id="176169"/>
    <lineage>
        <taxon>Eukaryota</taxon>
        <taxon>Fungi</taxon>
        <taxon>Dikarya</taxon>
        <taxon>Ascomycota</taxon>
        <taxon>Pezizomycotina</taxon>
        <taxon>Eurotiomycetes</taxon>
        <taxon>Eurotiomycetidae</taxon>
        <taxon>Eurotiales</taxon>
        <taxon>Aspergillaceae</taxon>
        <taxon>Aspergillus</taxon>
        <taxon>Aspergillus subgen. Nidulantes</taxon>
    </lineage>
</organism>
<dbReference type="Proteomes" id="UP001610334">
    <property type="component" value="Unassembled WGS sequence"/>
</dbReference>
<protein>
    <recommendedName>
        <fullName evidence="5">LysM domain-containing protein</fullName>
    </recommendedName>
</protein>
<evidence type="ECO:0000256" key="1">
    <source>
        <dbReference type="ARBA" id="ARBA00022669"/>
    </source>
</evidence>
<evidence type="ECO:0000256" key="2">
    <source>
        <dbReference type="ARBA" id="ARBA00022729"/>
    </source>
</evidence>
<keyword evidence="2 4" id="KW-0732">Signal</keyword>
<name>A0ABR4GTF1_9EURO</name>
<dbReference type="EMBL" id="JBFXLT010000201">
    <property type="protein sequence ID" value="KAL2802202.1"/>
    <property type="molecule type" value="Genomic_DNA"/>
</dbReference>
<dbReference type="InterPro" id="IPR018392">
    <property type="entry name" value="LysM"/>
</dbReference>
<comment type="caution">
    <text evidence="6">The sequence shown here is derived from an EMBL/GenBank/DDBJ whole genome shotgun (WGS) entry which is preliminary data.</text>
</comment>
<feature type="domain" description="LysM" evidence="5">
    <location>
        <begin position="301"/>
        <end position="350"/>
    </location>
</feature>
<feature type="domain" description="LysM" evidence="5">
    <location>
        <begin position="213"/>
        <end position="259"/>
    </location>
</feature>